<evidence type="ECO:0000256" key="2">
    <source>
        <dbReference type="ARBA" id="ARBA00004123"/>
    </source>
</evidence>
<keyword evidence="5" id="KW-0539">Nucleus</keyword>
<evidence type="ECO:0000256" key="4">
    <source>
        <dbReference type="ARBA" id="ARBA00014848"/>
    </source>
</evidence>
<feature type="compositionally biased region" description="Acidic residues" evidence="6">
    <location>
        <begin position="12"/>
        <end position="22"/>
    </location>
</feature>
<keyword evidence="8" id="KW-1185">Reference proteome</keyword>
<dbReference type="OrthoDB" id="77564at2759"/>
<dbReference type="PANTHER" id="PTHR15502:SF7">
    <property type="entry name" value="CALCINEURIN-BINDING PROTEIN CABIN-1"/>
    <property type="match status" value="1"/>
</dbReference>
<dbReference type="RefSeq" id="XP_033657626.1">
    <property type="nucleotide sequence ID" value="XM_033802550.1"/>
</dbReference>
<name>A0A6A6JW93_WESOR</name>
<feature type="compositionally biased region" description="Acidic residues" evidence="6">
    <location>
        <begin position="2016"/>
        <end position="2030"/>
    </location>
</feature>
<feature type="compositionally biased region" description="Low complexity" evidence="6">
    <location>
        <begin position="1466"/>
        <end position="1476"/>
    </location>
</feature>
<dbReference type="GeneID" id="54555725"/>
<sequence>MRSGFKALNADSDYDSEEEVDDTKEIQVEEALKLYQTALKYHSEGPASFEKAAEAYKELFASDIFKYPESLSEYKRHELYGDTLVFDSILEDDFESGPVQPAGANEAAPNTLQQILHLAYKNHGQFMVETMQHWIKENGVDAAVHHEGGKHMLGVLTHFSEALDKDEADLDLWLRAASVAALFGSRRITRFCLEAVLDEDDRLLESVLHLPGLEEGFAAQELRELVARLEDNLSFMQAPLSSMARKTFSDTLKKRLNPYPFAPLPSEVAKSQPLGAIKGSPERVMLKPNNWNWASVGGAILNQHQAEQNGFAERAPGAAITVDIPGNANAHVSIALDTEHSPREDINNGEVQDQVPQVESPSAMILTTNNMSTNDGDVWPTQDDEKAPAATTGDGESNAPPDAASGKSRKRSTDSAGLPETAEGGRSRSKRIRARDSVAEGPMGADAPAPDPVKQLEEKLYVFTHADKCLFEIINDGLERLGVSSLGSPQQMRAQLDGSQAGDPKVDNSGRAPCDLYNALQNGLPQFAAIFLNSEPVDLGQISRDAGLNAFLGYAKSSTANACEKPTLTNENLLDFARNVNEGLYSLSELAFAWLEMLLSPGLINGPSGSGEKQSTYIQYRWGEDLKRHLVQVLVHFDDYIYEQMRRRIAKVDSEMLRAQTNSADYSLSAWSTAQVEMTETIFELHLDVHALIKHPNSGVDQSTQVIQQDRLNRWTTLARDAMQLCTSCSRETGFDRLVLRHIWASAFQMSVDDTNRPEYILHVMQELRGIFQSAGEPVIEVPNNAIMPELSVDAVDGELARISMKDFFLKIFDREEKDPVAVIESLEPILEPVRDAGMDGPSSIDADPGSSEINGYVARRQTSQSRAKELTHHSPEQEMRKFVETAGAHVRLSLWQRLREAYEAIDYPPMVVSCYLRSIETLVAEFRDQSFIQSSGPERQIKLLRTLRIIDEVFVRTLQIIKNESTALDCLSCNHIQTSVAALVDILRILAAGNMLEDLVRVGHISGPRFDNYHHTTFASITAKLHDMQLRGWMLQYHLFREGISQNSLMFPAPSEDLFEFLRHVHHATGVRGFCHSAGRLFLRLAKDELLRLEDVIDSNTRDSELSQVLHDLYGLKLFVQPAECLDYHSATEPLDKKTALRLLPFIMSQAEKVNRKDLPKTEMKTSIDKVHGVLGRTKPHDDLSFNRKRLNTYLKSPIIKVSLFDCLRGIADVSTRRVSPEASVPAAVGWFFLMGTIALCKFRSQKRLAPGPTEDLSFAQAFFLQDLEYSVDRWETWYRLAQTNDAQLEECVTWSAEKLNNESNELIRYQRAAIHCYVMAAACVARETDRTPQREAKVSDMYTDFGNRIYASSREPFGMTAFEFRENEQIYYYDTNQNWLYPEVPFVPLSPYGACKLAAALFRRAIKGKPDRWWNHYMLAKCLWKMYCYQPARQSRPTPPRSPSSESRTSLPPPHLSSARETDSTGPSPTASSPIASALDIVEMPHHVLHSPTERDVLNALCNAINTLPEKRERGREPILEPHYKLVSIAHKLVQRKAIDYRRGEQFIRQTSFSQNIPGPEDPDDWERYILAVLKALRNADKSSWHHRMIARTSHVLYEDPSAPMVAYAAKHELTQQMFTKTMTVQVWKPEYERPGRHFVYTTRYTRFFINLLDQTGDKTNLELLAKRVRKKQNDFFNHQELWHEICERYINMLRRLGGGIPEGREEPVFRFVRKKDFETTAPELEKWCQDPSNKHPILDVLRDALEFKRLNNGLDKKDGIDNFIGDAYAFLYETKVPELLPEHWRQQQQWALQYEFMLDRERYEEEKLQAERQEKEKRDREFAKMVRERGEHGGPHLVHSPDASLGHLQADGVSEASEYPSNQPFHLYHPSQLQGGPASKTKEQPGLVFVPAEPQSFGPPGAGENPPEEPHKRRKRRPKMIGIKEILRRAEAATVKVTPTPAAPPPQVPGTPMPIRTPSISHPSVVIPRMSSTQKNTVEQATPSKAHGEGPALPSLSALMTGYMGPSSNQISSEDESELSELDEDEVREMQEEFGDHYHDMHEEEEEDDEGEAGGDQGGDGDDEEEGEGDGEEGDGGDGSGENDDVMMEGDQ</sequence>
<organism evidence="7 8">
    <name type="scientific">Westerdykella ornata</name>
    <dbReference type="NCBI Taxonomy" id="318751"/>
    <lineage>
        <taxon>Eukaryota</taxon>
        <taxon>Fungi</taxon>
        <taxon>Dikarya</taxon>
        <taxon>Ascomycota</taxon>
        <taxon>Pezizomycotina</taxon>
        <taxon>Dothideomycetes</taxon>
        <taxon>Pleosporomycetidae</taxon>
        <taxon>Pleosporales</taxon>
        <taxon>Sporormiaceae</taxon>
        <taxon>Westerdykella</taxon>
    </lineage>
</organism>
<evidence type="ECO:0000313" key="7">
    <source>
        <dbReference type="EMBL" id="KAF2280088.1"/>
    </source>
</evidence>
<dbReference type="PANTHER" id="PTHR15502">
    <property type="entry name" value="CALCINEURIN-BINDING PROTEIN CABIN 1-RELATED"/>
    <property type="match status" value="1"/>
</dbReference>
<evidence type="ECO:0000313" key="8">
    <source>
        <dbReference type="Proteomes" id="UP000800097"/>
    </source>
</evidence>
<feature type="region of interest" description="Disordered" evidence="6">
    <location>
        <begin position="489"/>
        <end position="510"/>
    </location>
</feature>
<dbReference type="EMBL" id="ML986485">
    <property type="protein sequence ID" value="KAF2280088.1"/>
    <property type="molecule type" value="Genomic_DNA"/>
</dbReference>
<evidence type="ECO:0000256" key="6">
    <source>
        <dbReference type="SAM" id="MobiDB-lite"/>
    </source>
</evidence>
<comment type="similarity">
    <text evidence="3">Belongs to the HIR3 family.</text>
</comment>
<evidence type="ECO:0000256" key="1">
    <source>
        <dbReference type="ARBA" id="ARBA00002687"/>
    </source>
</evidence>
<dbReference type="GO" id="GO:0005634">
    <property type="term" value="C:nucleus"/>
    <property type="evidence" value="ECO:0007669"/>
    <property type="project" value="UniProtKB-SubCell"/>
</dbReference>
<accession>A0A6A6JW93</accession>
<feature type="region of interest" description="Disordered" evidence="6">
    <location>
        <begin position="1856"/>
        <end position="2095"/>
    </location>
</feature>
<dbReference type="GO" id="GO:0006325">
    <property type="term" value="P:chromatin organization"/>
    <property type="evidence" value="ECO:0007669"/>
    <property type="project" value="InterPro"/>
</dbReference>
<evidence type="ECO:0000256" key="5">
    <source>
        <dbReference type="ARBA" id="ARBA00023242"/>
    </source>
</evidence>
<feature type="compositionally biased region" description="Pro residues" evidence="6">
    <location>
        <begin position="1944"/>
        <end position="1955"/>
    </location>
</feature>
<comment type="function">
    <text evidence="1">Has a role in a nucleosome assembly pathway that is required for the integrity of heterochromatin and proper chromosome segregation.</text>
</comment>
<feature type="region of interest" description="Disordered" evidence="6">
    <location>
        <begin position="1"/>
        <end position="23"/>
    </location>
</feature>
<feature type="compositionally biased region" description="Basic and acidic residues" evidence="6">
    <location>
        <begin position="2031"/>
        <end position="2045"/>
    </location>
</feature>
<dbReference type="Proteomes" id="UP000800097">
    <property type="component" value="Unassembled WGS sequence"/>
</dbReference>
<proteinExistence type="inferred from homology"/>
<feature type="region of interest" description="Disordered" evidence="6">
    <location>
        <begin position="367"/>
        <end position="451"/>
    </location>
</feature>
<gene>
    <name evidence="7" type="ORF">EI97DRAFT_498356</name>
</gene>
<reference evidence="7" key="1">
    <citation type="journal article" date="2020" name="Stud. Mycol.">
        <title>101 Dothideomycetes genomes: a test case for predicting lifestyles and emergence of pathogens.</title>
        <authorList>
            <person name="Haridas S."/>
            <person name="Albert R."/>
            <person name="Binder M."/>
            <person name="Bloem J."/>
            <person name="Labutti K."/>
            <person name="Salamov A."/>
            <person name="Andreopoulos B."/>
            <person name="Baker S."/>
            <person name="Barry K."/>
            <person name="Bills G."/>
            <person name="Bluhm B."/>
            <person name="Cannon C."/>
            <person name="Castanera R."/>
            <person name="Culley D."/>
            <person name="Daum C."/>
            <person name="Ezra D."/>
            <person name="Gonzalez J."/>
            <person name="Henrissat B."/>
            <person name="Kuo A."/>
            <person name="Liang C."/>
            <person name="Lipzen A."/>
            <person name="Lutzoni F."/>
            <person name="Magnuson J."/>
            <person name="Mondo S."/>
            <person name="Nolan M."/>
            <person name="Ohm R."/>
            <person name="Pangilinan J."/>
            <person name="Park H.-J."/>
            <person name="Ramirez L."/>
            <person name="Alfaro M."/>
            <person name="Sun H."/>
            <person name="Tritt A."/>
            <person name="Yoshinaga Y."/>
            <person name="Zwiers L.-H."/>
            <person name="Turgeon B."/>
            <person name="Goodwin S."/>
            <person name="Spatafora J."/>
            <person name="Crous P."/>
            <person name="Grigoriev I."/>
        </authorList>
    </citation>
    <scope>NUCLEOTIDE SEQUENCE</scope>
    <source>
        <strain evidence="7">CBS 379.55</strain>
    </source>
</reference>
<feature type="compositionally biased region" description="Polar residues" evidence="6">
    <location>
        <begin position="1973"/>
        <end position="1986"/>
    </location>
</feature>
<protein>
    <recommendedName>
        <fullName evidence="4">Histone transcription regulator 3 homolog</fullName>
    </recommendedName>
</protein>
<feature type="compositionally biased region" description="Acidic residues" evidence="6">
    <location>
        <begin position="2046"/>
        <end position="2095"/>
    </location>
</feature>
<evidence type="ECO:0000256" key="3">
    <source>
        <dbReference type="ARBA" id="ARBA00007335"/>
    </source>
</evidence>
<feature type="region of interest" description="Disordered" evidence="6">
    <location>
        <begin position="1437"/>
        <end position="1476"/>
    </location>
</feature>
<dbReference type="InterPro" id="IPR033053">
    <property type="entry name" value="Hir3/CABIN1"/>
</dbReference>
<comment type="subcellular location">
    <subcellularLocation>
        <location evidence="2">Nucleus</location>
    </subcellularLocation>
</comment>
<dbReference type="GO" id="GO:0000417">
    <property type="term" value="C:HIR complex"/>
    <property type="evidence" value="ECO:0007669"/>
    <property type="project" value="TreeGrafter"/>
</dbReference>
<dbReference type="GO" id="GO:0031491">
    <property type="term" value="F:nucleosome binding"/>
    <property type="evidence" value="ECO:0007669"/>
    <property type="project" value="TreeGrafter"/>
</dbReference>